<dbReference type="EMBL" id="CP018154">
    <property type="protein sequence ID" value="APG62367.1"/>
    <property type="molecule type" value="Genomic_DNA"/>
</dbReference>
<dbReference type="PANTHER" id="PTHR10996">
    <property type="entry name" value="2-HYDROXYACID DEHYDROGENASE-RELATED"/>
    <property type="match status" value="1"/>
</dbReference>
<dbReference type="SUPFAM" id="SSF51735">
    <property type="entry name" value="NAD(P)-binding Rossmann-fold domains"/>
    <property type="match status" value="1"/>
</dbReference>
<dbReference type="InterPro" id="IPR029752">
    <property type="entry name" value="D-isomer_DH_CS1"/>
</dbReference>
<dbReference type="InterPro" id="IPR006140">
    <property type="entry name" value="D-isomer_DH_NAD-bd"/>
</dbReference>
<dbReference type="OrthoDB" id="9793626at2"/>
<dbReference type="Proteomes" id="UP000242561">
    <property type="component" value="Chromosome"/>
</dbReference>
<dbReference type="FunFam" id="3.40.50.720:FF:000203">
    <property type="entry name" value="D-3-phosphoglycerate dehydrogenase (SerA)"/>
    <property type="match status" value="1"/>
</dbReference>
<dbReference type="GO" id="GO:0005829">
    <property type="term" value="C:cytosol"/>
    <property type="evidence" value="ECO:0007669"/>
    <property type="project" value="TreeGrafter"/>
</dbReference>
<reference evidence="7 8" key="1">
    <citation type="submission" date="2016-11" db="EMBL/GenBank/DDBJ databases">
        <title>Sphingorhabdus sp. LPB0140, isolated from marine environment.</title>
        <authorList>
            <person name="Kim E."/>
            <person name="Yi H."/>
        </authorList>
    </citation>
    <scope>NUCLEOTIDE SEQUENCE [LARGE SCALE GENOMIC DNA]</scope>
    <source>
        <strain evidence="7 8">LPB0140</strain>
    </source>
</reference>
<dbReference type="Gene3D" id="3.40.50.720">
    <property type="entry name" value="NAD(P)-binding Rossmann-like Domain"/>
    <property type="match status" value="2"/>
</dbReference>
<gene>
    <name evidence="7" type="ORF">LPB140_05660</name>
</gene>
<dbReference type="RefSeq" id="WP_072559018.1">
    <property type="nucleotide sequence ID" value="NZ_CP018154.1"/>
</dbReference>
<dbReference type="AlphaFoldDB" id="A0A1L3JB52"/>
<evidence type="ECO:0000256" key="4">
    <source>
        <dbReference type="RuleBase" id="RU003719"/>
    </source>
</evidence>
<evidence type="ECO:0000259" key="6">
    <source>
        <dbReference type="Pfam" id="PF02826"/>
    </source>
</evidence>
<feature type="domain" description="D-isomer specific 2-hydroxyacid dehydrogenase catalytic" evidence="5">
    <location>
        <begin position="43"/>
        <end position="330"/>
    </location>
</feature>
<organism evidence="7 8">
    <name type="scientific">Sphingorhabdus lutea</name>
    <dbReference type="NCBI Taxonomy" id="1913578"/>
    <lineage>
        <taxon>Bacteria</taxon>
        <taxon>Pseudomonadati</taxon>
        <taxon>Pseudomonadota</taxon>
        <taxon>Alphaproteobacteria</taxon>
        <taxon>Sphingomonadales</taxon>
        <taxon>Sphingomonadaceae</taxon>
        <taxon>Sphingorhabdus</taxon>
    </lineage>
</organism>
<keyword evidence="8" id="KW-1185">Reference proteome</keyword>
<feature type="domain" description="D-isomer specific 2-hydroxyacid dehydrogenase NAD-binding" evidence="6">
    <location>
        <begin position="120"/>
        <end position="299"/>
    </location>
</feature>
<keyword evidence="3" id="KW-0520">NAD</keyword>
<evidence type="ECO:0000313" key="8">
    <source>
        <dbReference type="Proteomes" id="UP000242561"/>
    </source>
</evidence>
<accession>A0A1L3JB52</accession>
<keyword evidence="2 4" id="KW-0560">Oxidoreductase</keyword>
<dbReference type="InterPro" id="IPR029753">
    <property type="entry name" value="D-isomer_DH_CS"/>
</dbReference>
<comment type="similarity">
    <text evidence="1 4">Belongs to the D-isomer specific 2-hydroxyacid dehydrogenase family.</text>
</comment>
<dbReference type="GO" id="GO:0051287">
    <property type="term" value="F:NAD binding"/>
    <property type="evidence" value="ECO:0007669"/>
    <property type="project" value="InterPro"/>
</dbReference>
<dbReference type="STRING" id="1913578.LPB140_05660"/>
<dbReference type="PROSITE" id="PS00671">
    <property type="entry name" value="D_2_HYDROXYACID_DH_3"/>
    <property type="match status" value="1"/>
</dbReference>
<name>A0A1L3JB52_9SPHN</name>
<evidence type="ECO:0000313" key="7">
    <source>
        <dbReference type="EMBL" id="APG62367.1"/>
    </source>
</evidence>
<dbReference type="GO" id="GO:0030267">
    <property type="term" value="F:glyoxylate reductase (NADPH) activity"/>
    <property type="evidence" value="ECO:0007669"/>
    <property type="project" value="TreeGrafter"/>
</dbReference>
<evidence type="ECO:0000256" key="1">
    <source>
        <dbReference type="ARBA" id="ARBA00005854"/>
    </source>
</evidence>
<dbReference type="InterPro" id="IPR006139">
    <property type="entry name" value="D-isomer_2_OHA_DH_cat_dom"/>
</dbReference>
<dbReference type="PROSITE" id="PS00065">
    <property type="entry name" value="D_2_HYDROXYACID_DH_1"/>
    <property type="match status" value="1"/>
</dbReference>
<dbReference type="Pfam" id="PF00389">
    <property type="entry name" value="2-Hacid_dh"/>
    <property type="match status" value="1"/>
</dbReference>
<dbReference type="InterPro" id="IPR050223">
    <property type="entry name" value="D-isomer_2-hydroxyacid_DH"/>
</dbReference>
<protein>
    <submittedName>
        <fullName evidence="7">D-glycerate dehydrogenase</fullName>
    </submittedName>
</protein>
<evidence type="ECO:0000259" key="5">
    <source>
        <dbReference type="Pfam" id="PF00389"/>
    </source>
</evidence>
<dbReference type="SUPFAM" id="SSF52283">
    <property type="entry name" value="Formate/glycerate dehydrogenase catalytic domain-like"/>
    <property type="match status" value="1"/>
</dbReference>
<dbReference type="InterPro" id="IPR036291">
    <property type="entry name" value="NAD(P)-bd_dom_sf"/>
</dbReference>
<dbReference type="GO" id="GO:0016618">
    <property type="term" value="F:hydroxypyruvate reductase [NAD(P)H] activity"/>
    <property type="evidence" value="ECO:0007669"/>
    <property type="project" value="TreeGrafter"/>
</dbReference>
<dbReference type="CDD" id="cd05301">
    <property type="entry name" value="GDH"/>
    <property type="match status" value="1"/>
</dbReference>
<proteinExistence type="inferred from homology"/>
<sequence length="335" mass="36432">MTENVTNQSKARTKIVVSRKMLPSVEARMNILFDAALNDDDHVMTAEEIITACQDAQVFVPTVTDNVDAALINALPDNVRMIANFGAGVDHIDLAAAKARSIIVTNTPGVFTEDTADLTMALILAVPRRLGEGEKLMRSGQWQGWSPTGLLGHRIGGKTLGIIGFGRIGEAVARRARAMNMNIIYHKRKRLPASIEGEMGVTYEGDLKRLMANCDIISIHCPLTKQTENMIDAEHISLMKSGAYLINTSRGEIVDEQALITALQDNKIAGAGLDVYAHEPQLDQKLIALSNVIILPHLGSSTFEGREASGERVIANIRIWADGHRPPDQVLDGLV</sequence>
<evidence type="ECO:0000256" key="3">
    <source>
        <dbReference type="ARBA" id="ARBA00023027"/>
    </source>
</evidence>
<dbReference type="KEGG" id="sphl:LPB140_05660"/>
<dbReference type="PANTHER" id="PTHR10996:SF283">
    <property type="entry name" value="GLYOXYLATE_HYDROXYPYRUVATE REDUCTASE B"/>
    <property type="match status" value="1"/>
</dbReference>
<evidence type="ECO:0000256" key="2">
    <source>
        <dbReference type="ARBA" id="ARBA00023002"/>
    </source>
</evidence>
<dbReference type="Pfam" id="PF02826">
    <property type="entry name" value="2-Hacid_dh_C"/>
    <property type="match status" value="1"/>
</dbReference>